<accession>A0ACD1E5M8</accession>
<gene>
    <name evidence="1" type="ORF">KM842_02520</name>
</gene>
<reference evidence="1" key="1">
    <citation type="submission" date="2021-06" db="EMBL/GenBank/DDBJ databases">
        <authorList>
            <person name="Ellington A.J."/>
            <person name="Bryan N.C."/>
            <person name="Christner B.C."/>
            <person name="Reisch C.R."/>
        </authorList>
    </citation>
    <scope>NUCLEOTIDE SEQUENCE</scope>
    <source>
        <strain evidence="1">L6-1</strain>
    </source>
</reference>
<evidence type="ECO:0000313" key="2">
    <source>
        <dbReference type="Proteomes" id="UP000681794"/>
    </source>
</evidence>
<name>A0ACD1E5M8_9MICO</name>
<dbReference type="EMBL" id="CP076544">
    <property type="protein sequence ID" value="QWS34094.1"/>
    <property type="molecule type" value="Genomic_DNA"/>
</dbReference>
<protein>
    <submittedName>
        <fullName evidence="1">Uncharacterized protein</fullName>
    </submittedName>
</protein>
<evidence type="ECO:0000313" key="1">
    <source>
        <dbReference type="EMBL" id="QWS34094.1"/>
    </source>
</evidence>
<organism evidence="1 2">
    <name type="scientific">Curtobacterium aetherium</name>
    <dbReference type="NCBI Taxonomy" id="2841594"/>
    <lineage>
        <taxon>Bacteria</taxon>
        <taxon>Bacillati</taxon>
        <taxon>Actinomycetota</taxon>
        <taxon>Actinomycetes</taxon>
        <taxon>Micrococcales</taxon>
        <taxon>Microbacteriaceae</taxon>
        <taxon>Curtobacterium</taxon>
    </lineage>
</organism>
<proteinExistence type="predicted"/>
<sequence length="284" mass="30809">MQRAHLAGALVPVHRGVFMAKDEWEGLDDAGRHLARARAVAPSLAIDTAFSHITAAVSHGWPVVGPLPVRVHVTDEARTATAHRSGLVRHAGPLPALDAIRLDGVPVTAPLPTALALIATTPVHVAAVAVDISVRNGSLRLEDVAAALPSSPARGSARGRLVISALDRLHESVGESFAAIRLVELGAAEVVPQHEFVLADGSTCRLDFWIPELGVVVEFDGRQKYVDPAMTGGADQTDVLWREKLREHRLRSRPDVRAVVRVTWWHLIDLDRFRALFRAHGIRF</sequence>
<keyword evidence="2" id="KW-1185">Reference proteome</keyword>
<dbReference type="Proteomes" id="UP000681794">
    <property type="component" value="Chromosome"/>
</dbReference>